<proteinExistence type="predicted"/>
<accession>K2GZ39</accession>
<feature type="transmembrane region" description="Helical" evidence="1">
    <location>
        <begin position="124"/>
        <end position="143"/>
    </location>
</feature>
<keyword evidence="1" id="KW-0472">Membrane</keyword>
<feature type="transmembrane region" description="Helical" evidence="1">
    <location>
        <begin position="221"/>
        <end position="238"/>
    </location>
</feature>
<dbReference type="EMBL" id="AMFJ01000299">
    <property type="protein sequence ID" value="EKE28735.1"/>
    <property type="molecule type" value="Genomic_DNA"/>
</dbReference>
<dbReference type="AlphaFoldDB" id="K2GZ39"/>
<evidence type="ECO:0000256" key="1">
    <source>
        <dbReference type="SAM" id="Phobius"/>
    </source>
</evidence>
<feature type="transmembrane region" description="Helical" evidence="1">
    <location>
        <begin position="65"/>
        <end position="85"/>
    </location>
</feature>
<protein>
    <recommendedName>
        <fullName evidence="3">EamA domain-containing protein</fullName>
    </recommendedName>
</protein>
<feature type="transmembrane region" description="Helical" evidence="1">
    <location>
        <begin position="274"/>
        <end position="290"/>
    </location>
</feature>
<keyword evidence="1" id="KW-0812">Transmembrane</keyword>
<comment type="caution">
    <text evidence="2">The sequence shown here is derived from an EMBL/GenBank/DDBJ whole genome shotgun (WGS) entry which is preliminary data.</text>
</comment>
<sequence length="291" mass="34510">MIWYIFVILSVGFFASLNITDKIVSNWNNRVTSLLLRYSFSLLWSFILLYILWENFKLPEIKYLIPLLLAWVISYSVNMIMYSGLKKLNTWTFFMIAYSYLIFLFFINILLYWGNEILSLPKSLVAFFFIWFAMYLTYISWKGWNKHEFLGYIFAFLCAIWWTICYWVEWYMIKQSLLSPVMTMLIAYMGAILTAILSFMIKFVRSTDKSITAPTNIFPPALWWLLICAWSLSLLFAYKYLALNIVNILTVSEMLVTTVLAIIILKEKHPKKEIQKIFFGFLILLIFVAVK</sequence>
<feature type="transmembrane region" description="Helical" evidence="1">
    <location>
        <begin position="149"/>
        <end position="168"/>
    </location>
</feature>
<reference evidence="2" key="1">
    <citation type="journal article" date="2012" name="Science">
        <title>Fermentation, hydrogen, and sulfur metabolism in multiple uncultivated bacterial phyla.</title>
        <authorList>
            <person name="Wrighton K.C."/>
            <person name="Thomas B.C."/>
            <person name="Sharon I."/>
            <person name="Miller C.S."/>
            <person name="Castelle C.J."/>
            <person name="VerBerkmoes N.C."/>
            <person name="Wilkins M.J."/>
            <person name="Hettich R.L."/>
            <person name="Lipton M.S."/>
            <person name="Williams K.H."/>
            <person name="Long P.E."/>
            <person name="Banfield J.F."/>
        </authorList>
    </citation>
    <scope>NUCLEOTIDE SEQUENCE [LARGE SCALE GENOMIC DNA]</scope>
</reference>
<feature type="transmembrane region" description="Helical" evidence="1">
    <location>
        <begin position="91"/>
        <end position="112"/>
    </location>
</feature>
<keyword evidence="1" id="KW-1133">Transmembrane helix</keyword>
<evidence type="ECO:0000313" key="2">
    <source>
        <dbReference type="EMBL" id="EKE28735.1"/>
    </source>
</evidence>
<organism evidence="2">
    <name type="scientific">uncultured bacterium</name>
    <name type="common">gcode 4</name>
    <dbReference type="NCBI Taxonomy" id="1234023"/>
    <lineage>
        <taxon>Bacteria</taxon>
        <taxon>environmental samples</taxon>
    </lineage>
</organism>
<gene>
    <name evidence="2" type="ORF">ACD_3C00025G0024</name>
</gene>
<feature type="transmembrane region" description="Helical" evidence="1">
    <location>
        <begin position="36"/>
        <end position="53"/>
    </location>
</feature>
<feature type="transmembrane region" description="Helical" evidence="1">
    <location>
        <begin position="180"/>
        <end position="201"/>
    </location>
</feature>
<feature type="transmembrane region" description="Helical" evidence="1">
    <location>
        <begin position="245"/>
        <end position="262"/>
    </location>
</feature>
<name>K2GZ39_9BACT</name>
<evidence type="ECO:0008006" key="3">
    <source>
        <dbReference type="Google" id="ProtNLM"/>
    </source>
</evidence>